<dbReference type="Proteomes" id="UP000596827">
    <property type="component" value="Unassembled WGS sequence"/>
</dbReference>
<feature type="region of interest" description="Disordered" evidence="1">
    <location>
        <begin position="267"/>
        <end position="290"/>
    </location>
</feature>
<comment type="caution">
    <text evidence="3">The sequence shown here is derived from an EMBL/GenBank/DDBJ whole genome shotgun (WGS) entry which is preliminary data.</text>
</comment>
<dbReference type="AlphaFoldDB" id="A0A923MCE2"/>
<sequence length="290" mass="31759">MTGPHSHRLPAKLLSSRVNVLLVGAGGTGSRILERLVCLHRALIAKGHPHGLQVTVADPDRVSPANIGRQAFYRSDIGCFKADVLVNRANMALQGAKWTSIPAKVDTRSGMENVDLVIGAVDNRSARLGILRSLENCFGGVRYWLDTGNRSDDGQVVLGQVPSRKRETDDKLRLPHAGELYPELIDPAAEDPDEGPSCSLAEALEKQSLFINPTVADFAMAIVWNLFTQGQIDTHGAFINLRRMMVTPLKVDPEVWTRFGVVRDGRRHTVTRPSAKARPHGSTRRKRAAA</sequence>
<evidence type="ECO:0000256" key="1">
    <source>
        <dbReference type="SAM" id="MobiDB-lite"/>
    </source>
</evidence>
<name>A0A923MCE2_9BURK</name>
<feature type="domain" description="THIF-type NAD/FAD binding fold" evidence="2">
    <location>
        <begin position="17"/>
        <end position="222"/>
    </location>
</feature>
<dbReference type="CDD" id="cd01483">
    <property type="entry name" value="E1_enzyme_family"/>
    <property type="match status" value="1"/>
</dbReference>
<dbReference type="GO" id="GO:0016779">
    <property type="term" value="F:nucleotidyltransferase activity"/>
    <property type="evidence" value="ECO:0007669"/>
    <property type="project" value="TreeGrafter"/>
</dbReference>
<dbReference type="RefSeq" id="WP_187084079.1">
    <property type="nucleotide sequence ID" value="NZ_JACORU010000011.1"/>
</dbReference>
<organism evidence="3 4">
    <name type="scientific">Ramlibacter albus</name>
    <dbReference type="NCBI Taxonomy" id="2079448"/>
    <lineage>
        <taxon>Bacteria</taxon>
        <taxon>Pseudomonadati</taxon>
        <taxon>Pseudomonadota</taxon>
        <taxon>Betaproteobacteria</taxon>
        <taxon>Burkholderiales</taxon>
        <taxon>Comamonadaceae</taxon>
        <taxon>Ramlibacter</taxon>
    </lineage>
</organism>
<protein>
    <submittedName>
        <fullName evidence="3">PRTRC system ThiF family protein</fullName>
    </submittedName>
</protein>
<dbReference type="GO" id="GO:0004792">
    <property type="term" value="F:thiosulfate-cyanide sulfurtransferase activity"/>
    <property type="evidence" value="ECO:0007669"/>
    <property type="project" value="TreeGrafter"/>
</dbReference>
<dbReference type="Pfam" id="PF00899">
    <property type="entry name" value="ThiF"/>
    <property type="match status" value="1"/>
</dbReference>
<keyword evidence="4" id="KW-1185">Reference proteome</keyword>
<dbReference type="GO" id="GO:0008641">
    <property type="term" value="F:ubiquitin-like modifier activating enzyme activity"/>
    <property type="evidence" value="ECO:0007669"/>
    <property type="project" value="InterPro"/>
</dbReference>
<evidence type="ECO:0000259" key="2">
    <source>
        <dbReference type="Pfam" id="PF00899"/>
    </source>
</evidence>
<evidence type="ECO:0000313" key="4">
    <source>
        <dbReference type="Proteomes" id="UP000596827"/>
    </source>
</evidence>
<dbReference type="InterPro" id="IPR000594">
    <property type="entry name" value="ThiF_NAD_FAD-bd"/>
</dbReference>
<reference evidence="3" key="1">
    <citation type="submission" date="2020-08" db="EMBL/GenBank/DDBJ databases">
        <title>Ramlibacter sp. GTP1 16S ribosomal RNA gene genome sequencing and assembly.</title>
        <authorList>
            <person name="Kang M."/>
        </authorList>
    </citation>
    <scope>NUCLEOTIDE SEQUENCE</scope>
    <source>
        <strain evidence="3">GTP1</strain>
    </source>
</reference>
<dbReference type="EMBL" id="JACORU010000011">
    <property type="protein sequence ID" value="MBC5767596.1"/>
    <property type="molecule type" value="Genomic_DNA"/>
</dbReference>
<dbReference type="Gene3D" id="3.40.50.720">
    <property type="entry name" value="NAD(P)-binding Rossmann-like Domain"/>
    <property type="match status" value="1"/>
</dbReference>
<dbReference type="NCBIfam" id="TIGR03736">
    <property type="entry name" value="PRTRC_ThiF"/>
    <property type="match status" value="1"/>
</dbReference>
<accession>A0A923MCE2</accession>
<proteinExistence type="predicted"/>
<dbReference type="InterPro" id="IPR035985">
    <property type="entry name" value="Ubiquitin-activating_enz"/>
</dbReference>
<dbReference type="PANTHER" id="PTHR10953:SF247">
    <property type="entry name" value="SLL6053 PROTEIN"/>
    <property type="match status" value="1"/>
</dbReference>
<dbReference type="InterPro" id="IPR045886">
    <property type="entry name" value="ThiF/MoeB/HesA"/>
</dbReference>
<dbReference type="SUPFAM" id="SSF69572">
    <property type="entry name" value="Activating enzymes of the ubiquitin-like proteins"/>
    <property type="match status" value="1"/>
</dbReference>
<dbReference type="PANTHER" id="PTHR10953">
    <property type="entry name" value="UBIQUITIN-ACTIVATING ENZYME E1"/>
    <property type="match status" value="1"/>
</dbReference>
<dbReference type="InterPro" id="IPR022500">
    <property type="entry name" value="PRTRC_ThiF"/>
</dbReference>
<evidence type="ECO:0000313" key="3">
    <source>
        <dbReference type="EMBL" id="MBC5767596.1"/>
    </source>
</evidence>
<gene>
    <name evidence="3" type="ORF">H8R02_24235</name>
</gene>
<dbReference type="GO" id="GO:0005737">
    <property type="term" value="C:cytoplasm"/>
    <property type="evidence" value="ECO:0007669"/>
    <property type="project" value="TreeGrafter"/>
</dbReference>